<dbReference type="PANTHER" id="PTHR20855">
    <property type="entry name" value="ADIPOR/PROGESTIN RECEPTOR-RELATED"/>
    <property type="match status" value="1"/>
</dbReference>
<dbReference type="GO" id="GO:0038023">
    <property type="term" value="F:signaling receptor activity"/>
    <property type="evidence" value="ECO:0007669"/>
    <property type="project" value="TreeGrafter"/>
</dbReference>
<evidence type="ECO:0000256" key="2">
    <source>
        <dbReference type="ARBA" id="ARBA00022692"/>
    </source>
</evidence>
<evidence type="ECO:0000313" key="9">
    <source>
        <dbReference type="Proteomes" id="UP000245884"/>
    </source>
</evidence>
<dbReference type="PANTHER" id="PTHR20855:SF97">
    <property type="entry name" value="ADIPOR-LIKE RECEPTOR IZH3-RELATED"/>
    <property type="match status" value="1"/>
</dbReference>
<feature type="compositionally biased region" description="Low complexity" evidence="6">
    <location>
        <begin position="60"/>
        <end position="75"/>
    </location>
</feature>
<evidence type="ECO:0000256" key="5">
    <source>
        <dbReference type="PIRSR" id="PIRSR604254-1"/>
    </source>
</evidence>
<keyword evidence="9" id="KW-1185">Reference proteome</keyword>
<feature type="binding site" evidence="5">
    <location>
        <position position="616"/>
    </location>
    <ligand>
        <name>Zn(2+)</name>
        <dbReference type="ChEBI" id="CHEBI:29105"/>
    </ligand>
</feature>
<dbReference type="STRING" id="1569628.A0A316UQQ9"/>
<sequence>MIDDAHLAATSSASTSTALPPPQRPSSRNRRRASQPASLYTHVTRAHTPPSPTLNDWSDDGAGPSSSSSSTAVSDIDSDDDLMRWSDAGNAKGKRRALEPQHPAAASLEWLDLSLSLPLTVAVVRGRLLTYLNALEEQARAIAGKLQRDARGDQSSSSSEASSSASSSVSVADSYLSPFYTQLEALKDDLHRLTLLFPSAPLALPSPSATLSLSSAAIISRSQSLAADWDRISSALSQRMPGFPASFPSVDPRSVNLPRPAMPLVAATVLQKVQGRFDDLQELLATMTLRDCWEQSGAAAARWPSSVSAAAASTRRRASISSAAAHLPSWDSIMSSIKESSERSKVKAGEMVTTVLEAEHAMYKRACGLANEGSRLIHYADLPHLWRNNEHILSGYRFIPLENWGTLLRSTFQLHNETVNIHSHLFGVLIVLPLFWPSKGLDEHTTWADRLVQTIYLVAAMKCLVSSVVWHVFSGCSNAKWFERAACVDYSGVALLVAASVWTTIYNEFYCQPNLAMLYSCTTLVVGLIGAAVPWASWFNERSNKGLRIVVFLGMCFTSLLPFAHATYEHGLLKTLRFLSPILPSLACYIIGLVFYATNWPESRWPGKFDLFLHAHQIWHVSIVLAILFHYRAALQFHANRFEFSCTYNPLASGSPAGQGTMAAMSSAGSALLDAGASSLLQAAGGLHGVEGLQRADEKVHGWRIVAGRLGGGRVGLVWGAAREWLQRW</sequence>
<feature type="transmembrane region" description="Helical" evidence="7">
    <location>
        <begin position="419"/>
        <end position="436"/>
    </location>
</feature>
<protein>
    <submittedName>
        <fullName evidence="8">HlyIII-domain-containing protein</fullName>
    </submittedName>
</protein>
<feature type="transmembrane region" description="Helical" evidence="7">
    <location>
        <begin position="485"/>
        <end position="505"/>
    </location>
</feature>
<gene>
    <name evidence="8" type="ORF">BDZ90DRAFT_232052</name>
</gene>
<dbReference type="RefSeq" id="XP_025362242.1">
    <property type="nucleotide sequence ID" value="XM_025506102.1"/>
</dbReference>
<accession>A0A316UQQ9</accession>
<feature type="transmembrane region" description="Helical" evidence="7">
    <location>
        <begin position="456"/>
        <end position="473"/>
    </location>
</feature>
<feature type="transmembrane region" description="Helical" evidence="7">
    <location>
        <begin position="611"/>
        <end position="631"/>
    </location>
</feature>
<feature type="transmembrane region" description="Helical" evidence="7">
    <location>
        <begin position="517"/>
        <end position="539"/>
    </location>
</feature>
<reference evidence="8 9" key="1">
    <citation type="journal article" date="2018" name="Mol. Biol. Evol.">
        <title>Broad Genomic Sampling Reveals a Smut Pathogenic Ancestry of the Fungal Clade Ustilaginomycotina.</title>
        <authorList>
            <person name="Kijpornyongpan T."/>
            <person name="Mondo S.J."/>
            <person name="Barry K."/>
            <person name="Sandor L."/>
            <person name="Lee J."/>
            <person name="Lipzen A."/>
            <person name="Pangilinan J."/>
            <person name="LaButti K."/>
            <person name="Hainaut M."/>
            <person name="Henrissat B."/>
            <person name="Grigoriev I.V."/>
            <person name="Spatafora J.W."/>
            <person name="Aime M.C."/>
        </authorList>
    </citation>
    <scope>NUCLEOTIDE SEQUENCE [LARGE SCALE GENOMIC DNA]</scope>
    <source>
        <strain evidence="8 9">MCA 5214</strain>
    </source>
</reference>
<dbReference type="GO" id="GO:0016020">
    <property type="term" value="C:membrane"/>
    <property type="evidence" value="ECO:0007669"/>
    <property type="project" value="UniProtKB-SubCell"/>
</dbReference>
<evidence type="ECO:0000256" key="3">
    <source>
        <dbReference type="ARBA" id="ARBA00022989"/>
    </source>
</evidence>
<feature type="region of interest" description="Disordered" evidence="6">
    <location>
        <begin position="1"/>
        <end position="99"/>
    </location>
</feature>
<dbReference type="GO" id="GO:0046872">
    <property type="term" value="F:metal ion binding"/>
    <property type="evidence" value="ECO:0007669"/>
    <property type="project" value="UniProtKB-KW"/>
</dbReference>
<evidence type="ECO:0000313" key="8">
    <source>
        <dbReference type="EMBL" id="PWN27630.1"/>
    </source>
</evidence>
<feature type="transmembrane region" description="Helical" evidence="7">
    <location>
        <begin position="546"/>
        <end position="566"/>
    </location>
</feature>
<dbReference type="EMBL" id="KZ819667">
    <property type="protein sequence ID" value="PWN27630.1"/>
    <property type="molecule type" value="Genomic_DNA"/>
</dbReference>
<feature type="transmembrane region" description="Helical" evidence="7">
    <location>
        <begin position="578"/>
        <end position="599"/>
    </location>
</feature>
<organism evidence="8 9">
    <name type="scientific">Jaminaea rosea</name>
    <dbReference type="NCBI Taxonomy" id="1569628"/>
    <lineage>
        <taxon>Eukaryota</taxon>
        <taxon>Fungi</taxon>
        <taxon>Dikarya</taxon>
        <taxon>Basidiomycota</taxon>
        <taxon>Ustilaginomycotina</taxon>
        <taxon>Exobasidiomycetes</taxon>
        <taxon>Microstromatales</taxon>
        <taxon>Microstromatales incertae sedis</taxon>
        <taxon>Jaminaea</taxon>
    </lineage>
</organism>
<dbReference type="OrthoDB" id="5585746at2759"/>
<dbReference type="InterPro" id="IPR004254">
    <property type="entry name" value="AdipoR/HlyIII-related"/>
</dbReference>
<evidence type="ECO:0000256" key="1">
    <source>
        <dbReference type="ARBA" id="ARBA00004141"/>
    </source>
</evidence>
<keyword evidence="2 7" id="KW-0812">Transmembrane</keyword>
<feature type="binding site" evidence="5">
    <location>
        <position position="620"/>
    </location>
    <ligand>
        <name>Zn(2+)</name>
        <dbReference type="ChEBI" id="CHEBI:29105"/>
    </ligand>
</feature>
<dbReference type="GeneID" id="37027925"/>
<proteinExistence type="predicted"/>
<keyword evidence="3 7" id="KW-1133">Transmembrane helix</keyword>
<keyword evidence="5" id="KW-0479">Metal-binding</keyword>
<keyword evidence="4 7" id="KW-0472">Membrane</keyword>
<dbReference type="AlphaFoldDB" id="A0A316UQQ9"/>
<dbReference type="GO" id="GO:0006882">
    <property type="term" value="P:intracellular zinc ion homeostasis"/>
    <property type="evidence" value="ECO:0007669"/>
    <property type="project" value="TreeGrafter"/>
</dbReference>
<keyword evidence="5" id="KW-0862">Zinc</keyword>
<feature type="compositionally biased region" description="Low complexity" evidence="6">
    <location>
        <begin position="8"/>
        <end position="18"/>
    </location>
</feature>
<dbReference type="Pfam" id="PF03006">
    <property type="entry name" value="HlyIII"/>
    <property type="match status" value="1"/>
</dbReference>
<evidence type="ECO:0000256" key="7">
    <source>
        <dbReference type="SAM" id="Phobius"/>
    </source>
</evidence>
<dbReference type="Proteomes" id="UP000245884">
    <property type="component" value="Unassembled WGS sequence"/>
</dbReference>
<feature type="binding site" evidence="5">
    <location>
        <position position="471"/>
    </location>
    <ligand>
        <name>Zn(2+)</name>
        <dbReference type="ChEBI" id="CHEBI:29105"/>
    </ligand>
</feature>
<evidence type="ECO:0000256" key="4">
    <source>
        <dbReference type="ARBA" id="ARBA00023136"/>
    </source>
</evidence>
<name>A0A316UQQ9_9BASI</name>
<evidence type="ECO:0000256" key="6">
    <source>
        <dbReference type="SAM" id="MobiDB-lite"/>
    </source>
</evidence>
<comment type="subcellular location">
    <subcellularLocation>
        <location evidence="1">Membrane</location>
        <topology evidence="1">Multi-pass membrane protein</topology>
    </subcellularLocation>
</comment>